<comment type="caution">
    <text evidence="1">The sequence shown here is derived from an EMBL/GenBank/DDBJ whole genome shotgun (WGS) entry which is preliminary data.</text>
</comment>
<dbReference type="RefSeq" id="WP_284349501.1">
    <property type="nucleotide sequence ID" value="NZ_BRXS01000002.1"/>
</dbReference>
<evidence type="ECO:0000313" key="1">
    <source>
        <dbReference type="EMBL" id="GLC25060.1"/>
    </source>
</evidence>
<keyword evidence="2" id="KW-1185">Reference proteome</keyword>
<organism evidence="1 2">
    <name type="scientific">Roseisolibacter agri</name>
    <dbReference type="NCBI Taxonomy" id="2014610"/>
    <lineage>
        <taxon>Bacteria</taxon>
        <taxon>Pseudomonadati</taxon>
        <taxon>Gemmatimonadota</taxon>
        <taxon>Gemmatimonadia</taxon>
        <taxon>Gemmatimonadales</taxon>
        <taxon>Gemmatimonadaceae</taxon>
        <taxon>Roseisolibacter</taxon>
    </lineage>
</organism>
<proteinExistence type="predicted"/>
<protein>
    <submittedName>
        <fullName evidence="1">Uncharacterized protein</fullName>
    </submittedName>
</protein>
<name>A0AA37V0S3_9BACT</name>
<gene>
    <name evidence="1" type="ORF">rosag_15730</name>
</gene>
<accession>A0AA37V0S3</accession>
<sequence length="223" mass="22927">MAAPIVYRGGYEVLAIAPVRINGATRAERLALPGAETTGPSGVAVPDVAPLPASEARALTWVCESRAALAELEAFLARCAGRRTPFWLPSYRHDWTVTGLDGGLVVRRGPQAGYADAFPSLVAAHQSAADYALMTTAAGRWRTARIVGAIDQGDGTDLLTLDGVAGDVASVGGAPTFALTAQGAGYSRLCLARLADDVVTIDFHTGAVATVALTAVTLPGETP</sequence>
<dbReference type="EMBL" id="BRXS01000002">
    <property type="protein sequence ID" value="GLC25060.1"/>
    <property type="molecule type" value="Genomic_DNA"/>
</dbReference>
<evidence type="ECO:0000313" key="2">
    <source>
        <dbReference type="Proteomes" id="UP001161325"/>
    </source>
</evidence>
<reference evidence="1" key="1">
    <citation type="submission" date="2022-08" db="EMBL/GenBank/DDBJ databases">
        <title>Draft genome sequencing of Roseisolibacter agri AW1220.</title>
        <authorList>
            <person name="Tobiishi Y."/>
            <person name="Tonouchi A."/>
        </authorList>
    </citation>
    <scope>NUCLEOTIDE SEQUENCE</scope>
    <source>
        <strain evidence="1">AW1220</strain>
    </source>
</reference>
<dbReference type="AlphaFoldDB" id="A0AA37V0S3"/>
<dbReference type="Proteomes" id="UP001161325">
    <property type="component" value="Unassembled WGS sequence"/>
</dbReference>